<dbReference type="AlphaFoldDB" id="A0A1F6SXE0"/>
<dbReference type="PIRSF" id="PIRSF004976">
    <property type="entry name" value="ATPase_YdaO"/>
    <property type="match status" value="1"/>
</dbReference>
<dbReference type="GO" id="GO:0008033">
    <property type="term" value="P:tRNA processing"/>
    <property type="evidence" value="ECO:0007669"/>
    <property type="project" value="UniProtKB-KW"/>
</dbReference>
<dbReference type="PANTHER" id="PTHR43686:SF1">
    <property type="entry name" value="AMINOTRAN_5 DOMAIN-CONTAINING PROTEIN"/>
    <property type="match status" value="1"/>
</dbReference>
<evidence type="ECO:0000256" key="1">
    <source>
        <dbReference type="ARBA" id="ARBA00022679"/>
    </source>
</evidence>
<sequence length="281" mass="31182">MIPGVFGHLATAPGILGVVTARLAPPKTVARAATRAITEFGMIRPDDRVLVALSGGKDSLTLLHTLLHLQKRAPLRFEVGAATVDPGIEGFDPSCLRTYVPALGIPLYYRREKIVERALKTMRGDSFCAFCARLRRGVLYDVARKEGYNVLALGHHLDDLAESFLMSAFFGGRLGTMKAHYLNDAGDVRIIRPLVYVRERQTRDFAERQGLPAIRDNCPACFTMPSQRQKMKELLSSLEKDNPVLFKSLKRAMQPLLSGINSMAVPPDWPERAEYGCEIDT</sequence>
<dbReference type="Proteomes" id="UP000179334">
    <property type="component" value="Unassembled WGS sequence"/>
</dbReference>
<dbReference type="Gene3D" id="3.40.50.620">
    <property type="entry name" value="HUPs"/>
    <property type="match status" value="1"/>
</dbReference>
<proteinExistence type="predicted"/>
<evidence type="ECO:0000256" key="2">
    <source>
        <dbReference type="ARBA" id="ARBA00022694"/>
    </source>
</evidence>
<organism evidence="5 6">
    <name type="scientific">Candidatus Muproteobacteria bacterium RBG_16_64_10</name>
    <dbReference type="NCBI Taxonomy" id="1817757"/>
    <lineage>
        <taxon>Bacteria</taxon>
        <taxon>Pseudomonadati</taxon>
        <taxon>Pseudomonadota</taxon>
        <taxon>Candidatus Muproteobacteria</taxon>
    </lineage>
</organism>
<keyword evidence="2" id="KW-0819">tRNA processing</keyword>
<feature type="domain" description="tRNA(Ile)-lysidine/2-thiocytidine synthase N-terminal" evidence="4">
    <location>
        <begin position="49"/>
        <end position="217"/>
    </location>
</feature>
<feature type="binding site" evidence="3">
    <location>
        <begin position="52"/>
        <end position="54"/>
    </location>
    <ligand>
        <name>ATP</name>
        <dbReference type="ChEBI" id="CHEBI:30616"/>
    </ligand>
</feature>
<dbReference type="GO" id="GO:0005524">
    <property type="term" value="F:ATP binding"/>
    <property type="evidence" value="ECO:0007669"/>
    <property type="project" value="UniProtKB-KW"/>
</dbReference>
<dbReference type="EMBL" id="MFSR01000092">
    <property type="protein sequence ID" value="OGI37416.1"/>
    <property type="molecule type" value="Genomic_DNA"/>
</dbReference>
<dbReference type="InterPro" id="IPR035107">
    <property type="entry name" value="tRNA_thiolation_TtcA_Ctu1"/>
</dbReference>
<protein>
    <submittedName>
        <fullName evidence="5">tRNA 2-thiocytidine(32) synthetase TtcA</fullName>
    </submittedName>
</protein>
<evidence type="ECO:0000259" key="4">
    <source>
        <dbReference type="Pfam" id="PF01171"/>
    </source>
</evidence>
<name>A0A1F6SXE0_9PROT</name>
<gene>
    <name evidence="5" type="ORF">A2V91_04180</name>
</gene>
<dbReference type="GO" id="GO:0016740">
    <property type="term" value="F:transferase activity"/>
    <property type="evidence" value="ECO:0007669"/>
    <property type="project" value="UniProtKB-KW"/>
</dbReference>
<keyword evidence="3" id="KW-0067">ATP-binding</keyword>
<evidence type="ECO:0000313" key="5">
    <source>
        <dbReference type="EMBL" id="OGI37416.1"/>
    </source>
</evidence>
<feature type="binding site" evidence="3">
    <location>
        <position position="58"/>
    </location>
    <ligand>
        <name>ATP</name>
        <dbReference type="ChEBI" id="CHEBI:30616"/>
    </ligand>
</feature>
<comment type="caution">
    <text evidence="5">The sequence shown here is derived from an EMBL/GenBank/DDBJ whole genome shotgun (WGS) entry which is preliminary data.</text>
</comment>
<keyword evidence="1" id="KW-0808">Transferase</keyword>
<dbReference type="SUPFAM" id="SSF52402">
    <property type="entry name" value="Adenine nucleotide alpha hydrolases-like"/>
    <property type="match status" value="1"/>
</dbReference>
<feature type="binding site" evidence="3">
    <location>
        <position position="159"/>
    </location>
    <ligand>
        <name>ATP</name>
        <dbReference type="ChEBI" id="CHEBI:30616"/>
    </ligand>
</feature>
<dbReference type="Pfam" id="PF01171">
    <property type="entry name" value="ATP_bind_3"/>
    <property type="match status" value="1"/>
</dbReference>
<dbReference type="PANTHER" id="PTHR43686">
    <property type="entry name" value="SULFURTRANSFERASE-RELATED"/>
    <property type="match status" value="1"/>
</dbReference>
<keyword evidence="3" id="KW-0547">Nucleotide-binding</keyword>
<dbReference type="InterPro" id="IPR011063">
    <property type="entry name" value="TilS/TtcA_N"/>
</dbReference>
<evidence type="ECO:0000313" key="6">
    <source>
        <dbReference type="Proteomes" id="UP000179334"/>
    </source>
</evidence>
<feature type="binding site" evidence="3">
    <location>
        <position position="154"/>
    </location>
    <ligand>
        <name>ATP</name>
        <dbReference type="ChEBI" id="CHEBI:30616"/>
    </ligand>
</feature>
<dbReference type="CDD" id="cd24138">
    <property type="entry name" value="TtcA-like"/>
    <property type="match status" value="1"/>
</dbReference>
<feature type="binding site" evidence="3">
    <location>
        <position position="84"/>
    </location>
    <ligand>
        <name>ATP</name>
        <dbReference type="ChEBI" id="CHEBI:30616"/>
    </ligand>
</feature>
<accession>A0A1F6SXE0</accession>
<reference evidence="5 6" key="1">
    <citation type="journal article" date="2016" name="Nat. Commun.">
        <title>Thousands of microbial genomes shed light on interconnected biogeochemical processes in an aquifer system.</title>
        <authorList>
            <person name="Anantharaman K."/>
            <person name="Brown C.T."/>
            <person name="Hug L.A."/>
            <person name="Sharon I."/>
            <person name="Castelle C.J."/>
            <person name="Probst A.J."/>
            <person name="Thomas B.C."/>
            <person name="Singh A."/>
            <person name="Wilkins M.J."/>
            <person name="Karaoz U."/>
            <person name="Brodie E.L."/>
            <person name="Williams K.H."/>
            <person name="Hubbard S.S."/>
            <person name="Banfield J.F."/>
        </authorList>
    </citation>
    <scope>NUCLEOTIDE SEQUENCE [LARGE SCALE GENOMIC DNA]</scope>
</reference>
<evidence type="ECO:0000256" key="3">
    <source>
        <dbReference type="PIRSR" id="PIRSR004976-51"/>
    </source>
</evidence>
<dbReference type="InterPro" id="IPR014729">
    <property type="entry name" value="Rossmann-like_a/b/a_fold"/>
</dbReference>